<gene>
    <name evidence="11" type="primary">tqsA_2</name>
    <name evidence="10" type="ORF">DCP95_03475</name>
    <name evidence="11" type="ORF">RR49_01089</name>
</gene>
<dbReference type="InterPro" id="IPR002549">
    <property type="entry name" value="AI-2E-like"/>
</dbReference>
<organism evidence="11 12">
    <name type="scientific">Microbacterium ginsengisoli</name>
    <dbReference type="NCBI Taxonomy" id="400772"/>
    <lineage>
        <taxon>Bacteria</taxon>
        <taxon>Bacillati</taxon>
        <taxon>Actinomycetota</taxon>
        <taxon>Actinomycetes</taxon>
        <taxon>Micrococcales</taxon>
        <taxon>Microbacteriaceae</taxon>
        <taxon>Microbacterium</taxon>
    </lineage>
</organism>
<evidence type="ECO:0000313" key="12">
    <source>
        <dbReference type="Proteomes" id="UP000033451"/>
    </source>
</evidence>
<dbReference type="AlphaFoldDB" id="A0A0F0M0Q1"/>
<evidence type="ECO:0000313" key="10">
    <source>
        <dbReference type="EMBL" id="HAN23615.1"/>
    </source>
</evidence>
<comment type="caution">
    <text evidence="11">The sequence shown here is derived from an EMBL/GenBank/DDBJ whole genome shotgun (WGS) entry which is preliminary data.</text>
</comment>
<evidence type="ECO:0000256" key="7">
    <source>
        <dbReference type="ARBA" id="ARBA00023136"/>
    </source>
</evidence>
<dbReference type="Pfam" id="PF01594">
    <property type="entry name" value="AI-2E_transport"/>
    <property type="match status" value="1"/>
</dbReference>
<feature type="transmembrane region" description="Helical" evidence="9">
    <location>
        <begin position="36"/>
        <end position="54"/>
    </location>
</feature>
<feature type="transmembrane region" description="Helical" evidence="9">
    <location>
        <begin position="236"/>
        <end position="255"/>
    </location>
</feature>
<evidence type="ECO:0000256" key="4">
    <source>
        <dbReference type="ARBA" id="ARBA00022475"/>
    </source>
</evidence>
<reference evidence="11 12" key="1">
    <citation type="submission" date="2015-02" db="EMBL/GenBank/DDBJ databases">
        <title>Draft genome sequences of ten Microbacterium spp. with emphasis on heavy metal contaminated environments.</title>
        <authorList>
            <person name="Corretto E."/>
        </authorList>
    </citation>
    <scope>NUCLEOTIDE SEQUENCE [LARGE SCALE GENOMIC DNA]</scope>
    <source>
        <strain evidence="11 12">DSM 18659</strain>
    </source>
</reference>
<keyword evidence="12" id="KW-1185">Reference proteome</keyword>
<evidence type="ECO:0000313" key="13">
    <source>
        <dbReference type="Proteomes" id="UP000257479"/>
    </source>
</evidence>
<evidence type="ECO:0000256" key="5">
    <source>
        <dbReference type="ARBA" id="ARBA00022692"/>
    </source>
</evidence>
<feature type="region of interest" description="Disordered" evidence="8">
    <location>
        <begin position="371"/>
        <end position="390"/>
    </location>
</feature>
<keyword evidence="3" id="KW-0813">Transport</keyword>
<dbReference type="Proteomes" id="UP000033451">
    <property type="component" value="Unassembled WGS sequence"/>
</dbReference>
<keyword evidence="5 9" id="KW-0812">Transmembrane</keyword>
<feature type="transmembrane region" description="Helical" evidence="9">
    <location>
        <begin position="170"/>
        <end position="196"/>
    </location>
</feature>
<keyword evidence="4" id="KW-1003">Cell membrane</keyword>
<feature type="transmembrane region" description="Helical" evidence="9">
    <location>
        <begin position="60"/>
        <end position="77"/>
    </location>
</feature>
<feature type="transmembrane region" description="Helical" evidence="9">
    <location>
        <begin position="261"/>
        <end position="286"/>
    </location>
</feature>
<reference evidence="10 13" key="2">
    <citation type="journal article" date="2018" name="Nat. Biotechnol.">
        <title>A standardized bacterial taxonomy based on genome phylogeny substantially revises the tree of life.</title>
        <authorList>
            <person name="Parks D.H."/>
            <person name="Chuvochina M."/>
            <person name="Waite D.W."/>
            <person name="Rinke C."/>
            <person name="Skarshewski A."/>
            <person name="Chaumeil P.A."/>
            <person name="Hugenholtz P."/>
        </authorList>
    </citation>
    <scope>NUCLEOTIDE SEQUENCE [LARGE SCALE GENOMIC DNA]</scope>
    <source>
        <strain evidence="10">UBA9152</strain>
    </source>
</reference>
<protein>
    <submittedName>
        <fullName evidence="11">AI-2 transport protein TqsA</fullName>
    </submittedName>
    <submittedName>
        <fullName evidence="10">AI-2E family transporter</fullName>
    </submittedName>
</protein>
<dbReference type="PANTHER" id="PTHR21716">
    <property type="entry name" value="TRANSMEMBRANE PROTEIN"/>
    <property type="match status" value="1"/>
</dbReference>
<keyword evidence="6 9" id="KW-1133">Transmembrane helix</keyword>
<evidence type="ECO:0000256" key="8">
    <source>
        <dbReference type="SAM" id="MobiDB-lite"/>
    </source>
</evidence>
<comment type="subcellular location">
    <subcellularLocation>
        <location evidence="1">Cell membrane</location>
        <topology evidence="1">Multi-pass membrane protein</topology>
    </subcellularLocation>
</comment>
<feature type="transmembrane region" description="Helical" evidence="9">
    <location>
        <begin position="89"/>
        <end position="114"/>
    </location>
</feature>
<evidence type="ECO:0000256" key="2">
    <source>
        <dbReference type="ARBA" id="ARBA00009773"/>
    </source>
</evidence>
<keyword evidence="7 9" id="KW-0472">Membrane</keyword>
<evidence type="ECO:0000313" key="11">
    <source>
        <dbReference type="EMBL" id="KJL37201.1"/>
    </source>
</evidence>
<dbReference type="EMBL" id="DMNG01000059">
    <property type="protein sequence ID" value="HAN23615.1"/>
    <property type="molecule type" value="Genomic_DNA"/>
</dbReference>
<comment type="similarity">
    <text evidence="2">Belongs to the autoinducer-2 exporter (AI-2E) (TC 2.A.86) family.</text>
</comment>
<dbReference type="STRING" id="400772.RR49_01089"/>
<dbReference type="Proteomes" id="UP000257479">
    <property type="component" value="Unassembled WGS sequence"/>
</dbReference>
<dbReference type="PATRIC" id="fig|400772.4.peg.1113"/>
<dbReference type="PANTHER" id="PTHR21716:SF53">
    <property type="entry name" value="PERMEASE PERM-RELATED"/>
    <property type="match status" value="1"/>
</dbReference>
<name>A0A0F0M0Q1_9MICO</name>
<proteinExistence type="inferred from homology"/>
<feature type="transmembrane region" description="Helical" evidence="9">
    <location>
        <begin position="329"/>
        <end position="354"/>
    </location>
</feature>
<evidence type="ECO:0000256" key="1">
    <source>
        <dbReference type="ARBA" id="ARBA00004651"/>
    </source>
</evidence>
<dbReference type="OrthoDB" id="9784366at2"/>
<dbReference type="GO" id="GO:0005886">
    <property type="term" value="C:plasma membrane"/>
    <property type="evidence" value="ECO:0007669"/>
    <property type="project" value="UniProtKB-SubCell"/>
</dbReference>
<evidence type="ECO:0000256" key="6">
    <source>
        <dbReference type="ARBA" id="ARBA00022989"/>
    </source>
</evidence>
<evidence type="ECO:0000256" key="9">
    <source>
        <dbReference type="SAM" id="Phobius"/>
    </source>
</evidence>
<feature type="transmembrane region" description="Helical" evidence="9">
    <location>
        <begin position="293"/>
        <end position="309"/>
    </location>
</feature>
<sequence length="390" mass="41312">MFDPMTLFSRRASPPASPAPAVPDPVPAGLKIGAAFAWRLLVIIAALAVVLLVAVHLSEVVIPFLIGLVLSALLVPFSSFLQRHHWPKWLAIITSWIAVFAALGLLSFIVAIQIRYELPKIEHQITTVVASAKDFLATQPFGITDQQLDTWISDIVTYIQTHASDIGTGFAAAGLGIVHAIEGIFIVIFVTLFALIDGPRMWRWFVRVWPRAARPRLTAAGHAGWRTLTSFIRVQLVVAGTDAIGIGVGAAILGVPLAIPIAVIVFLGAFVPVVGAIVGGIVAVGIALLFNGWVHAVIMLGIVILVQQVESHVLHPLLTGSAVKVHPLGVVLGVATGAALAGIAGAFFAVPFIATANAMIVAAYRTDPDELTGAGHDPGAARERRRRPRE</sequence>
<dbReference type="EMBL" id="JYIY01000068">
    <property type="protein sequence ID" value="KJL37201.1"/>
    <property type="molecule type" value="Genomic_DNA"/>
</dbReference>
<accession>A0A0F0M0Q1</accession>
<dbReference type="GO" id="GO:0055085">
    <property type="term" value="P:transmembrane transport"/>
    <property type="evidence" value="ECO:0007669"/>
    <property type="project" value="TreeGrafter"/>
</dbReference>
<evidence type="ECO:0000256" key="3">
    <source>
        <dbReference type="ARBA" id="ARBA00022448"/>
    </source>
</evidence>